<dbReference type="SUPFAM" id="SSF48452">
    <property type="entry name" value="TPR-like"/>
    <property type="match status" value="1"/>
</dbReference>
<dbReference type="GO" id="GO:0005774">
    <property type="term" value="C:vacuolar membrane"/>
    <property type="evidence" value="ECO:0007669"/>
    <property type="project" value="TreeGrafter"/>
</dbReference>
<feature type="compositionally biased region" description="Polar residues" evidence="9">
    <location>
        <begin position="366"/>
        <end position="379"/>
    </location>
</feature>
<keyword evidence="3" id="KW-0813">Transport</keyword>
<keyword evidence="11" id="KW-1185">Reference proteome</keyword>
<keyword evidence="6" id="KW-0472">Membrane</keyword>
<dbReference type="InterPro" id="IPR000744">
    <property type="entry name" value="NSF_attach"/>
</dbReference>
<comment type="similarity">
    <text evidence="2">Belongs to the SNAP family.</text>
</comment>
<sequence>MSALEDARLKDAVKFMHEADKNTEKSWFKKPDWDIAAQYYEKAAQSFKAGKSYEQSVQAFVKASDAMINATSLFMAGRALENAGNICLQNLGQPERASDLYKRASELFMQNMTPDRAAEMLEKSAKAMEPISVDAAIDLYIGACNIYEGEDRAKYATDTYKRTIALLVRHKRFEKATEILLRLGNVQKDSANKSAYFKTMLSIIIVQLAAGDEVEAGKRFQEFCIVEGFVRSEESAVAHAMLDAFEHRDQNYYNHAANRQHVGFLDNEVARLARNIVISNDLISGGGYVETPHSGGNFNQQGQQGQQRQPEPPGGALHGNQSSGFQPLSEKGMHGNPNQFHPQQGQQPPPPRQPNPYQPGQQNQQTESHGYNAQPSGGYNISPAVGGAPPPPSYHGQMHRPDERSDADWHALTEKPAAPSGPTPHQQHQPHQQRPGAPPGPNYYEDDEDGLL</sequence>
<evidence type="ECO:0000256" key="5">
    <source>
        <dbReference type="ARBA" id="ARBA00022927"/>
    </source>
</evidence>
<dbReference type="PANTHER" id="PTHR13768:SF2">
    <property type="entry name" value="GAMMA-SOLUBLE NSF ATTACHMENT PROTEIN"/>
    <property type="match status" value="1"/>
</dbReference>
<dbReference type="GO" id="GO:0019905">
    <property type="term" value="F:syntaxin binding"/>
    <property type="evidence" value="ECO:0007669"/>
    <property type="project" value="TreeGrafter"/>
</dbReference>
<dbReference type="InterPro" id="IPR011990">
    <property type="entry name" value="TPR-like_helical_dom_sf"/>
</dbReference>
<dbReference type="GO" id="GO:0006886">
    <property type="term" value="P:intracellular protein transport"/>
    <property type="evidence" value="ECO:0007669"/>
    <property type="project" value="InterPro"/>
</dbReference>
<dbReference type="EMBL" id="JAAAJA010000026">
    <property type="protein sequence ID" value="KAG0265827.1"/>
    <property type="molecule type" value="Genomic_DNA"/>
</dbReference>
<dbReference type="GO" id="GO:0016192">
    <property type="term" value="P:vesicle-mediated transport"/>
    <property type="evidence" value="ECO:0007669"/>
    <property type="project" value="UniProtKB-KW"/>
</dbReference>
<dbReference type="Proteomes" id="UP000726737">
    <property type="component" value="Unassembled WGS sequence"/>
</dbReference>
<name>A0A9P6QGL2_9FUNG</name>
<evidence type="ECO:0000313" key="10">
    <source>
        <dbReference type="EMBL" id="KAG0265827.1"/>
    </source>
</evidence>
<comment type="caution">
    <text evidence="10">The sequence shown here is derived from an EMBL/GenBank/DDBJ whole genome shotgun (WGS) entry which is preliminary data.</text>
</comment>
<evidence type="ECO:0000256" key="9">
    <source>
        <dbReference type="SAM" id="MobiDB-lite"/>
    </source>
</evidence>
<feature type="region of interest" description="Disordered" evidence="9">
    <location>
        <begin position="288"/>
        <end position="452"/>
    </location>
</feature>
<feature type="compositionally biased region" description="Low complexity" evidence="9">
    <location>
        <begin position="295"/>
        <end position="309"/>
    </location>
</feature>
<dbReference type="PANTHER" id="PTHR13768">
    <property type="entry name" value="SOLUBLE NSF ATTACHMENT PROTEIN SNAP"/>
    <property type="match status" value="1"/>
</dbReference>
<dbReference type="OrthoDB" id="9984275at2759"/>
<accession>A0A9P6QGL2</accession>
<organism evidence="10 11">
    <name type="scientific">Mortierella polycephala</name>
    <dbReference type="NCBI Taxonomy" id="41804"/>
    <lineage>
        <taxon>Eukaryota</taxon>
        <taxon>Fungi</taxon>
        <taxon>Fungi incertae sedis</taxon>
        <taxon>Mucoromycota</taxon>
        <taxon>Mortierellomycotina</taxon>
        <taxon>Mortierellomycetes</taxon>
        <taxon>Mortierellales</taxon>
        <taxon>Mortierellaceae</taxon>
        <taxon>Mortierella</taxon>
    </lineage>
</organism>
<protein>
    <recommendedName>
        <fullName evidence="7">Gamma-soluble NSF attachment protein</fullName>
    </recommendedName>
    <alternativeName>
        <fullName evidence="8">N-ethylmaleimide-sensitive factor attachment protein gamma</fullName>
    </alternativeName>
</protein>
<evidence type="ECO:0000256" key="2">
    <source>
        <dbReference type="ARBA" id="ARBA00010050"/>
    </source>
</evidence>
<feature type="compositionally biased region" description="Low complexity" evidence="9">
    <location>
        <begin position="335"/>
        <end position="346"/>
    </location>
</feature>
<feature type="compositionally biased region" description="Basic and acidic residues" evidence="9">
    <location>
        <begin position="399"/>
        <end position="413"/>
    </location>
</feature>
<gene>
    <name evidence="10" type="ORF">BG011_003978</name>
</gene>
<keyword evidence="4" id="KW-0931">ER-Golgi transport</keyword>
<comment type="subcellular location">
    <subcellularLocation>
        <location evidence="1">Membrane</location>
        <topology evidence="1">Peripheral membrane protein</topology>
    </subcellularLocation>
</comment>
<dbReference type="Gene3D" id="1.25.40.10">
    <property type="entry name" value="Tetratricopeptide repeat domain"/>
    <property type="match status" value="1"/>
</dbReference>
<evidence type="ECO:0000256" key="4">
    <source>
        <dbReference type="ARBA" id="ARBA00022892"/>
    </source>
</evidence>
<dbReference type="GO" id="GO:0005483">
    <property type="term" value="F:soluble NSF attachment protein activity"/>
    <property type="evidence" value="ECO:0007669"/>
    <property type="project" value="TreeGrafter"/>
</dbReference>
<dbReference type="GO" id="GO:0031201">
    <property type="term" value="C:SNARE complex"/>
    <property type="evidence" value="ECO:0007669"/>
    <property type="project" value="TreeGrafter"/>
</dbReference>
<evidence type="ECO:0000313" key="11">
    <source>
        <dbReference type="Proteomes" id="UP000726737"/>
    </source>
</evidence>
<feature type="compositionally biased region" description="Low complexity" evidence="9">
    <location>
        <begin position="423"/>
        <end position="435"/>
    </location>
</feature>
<keyword evidence="5" id="KW-0653">Protein transport</keyword>
<evidence type="ECO:0000256" key="1">
    <source>
        <dbReference type="ARBA" id="ARBA00004170"/>
    </source>
</evidence>
<feature type="compositionally biased region" description="Pro residues" evidence="9">
    <location>
        <begin position="347"/>
        <end position="357"/>
    </location>
</feature>
<evidence type="ECO:0000256" key="3">
    <source>
        <dbReference type="ARBA" id="ARBA00022448"/>
    </source>
</evidence>
<evidence type="ECO:0000256" key="6">
    <source>
        <dbReference type="ARBA" id="ARBA00023136"/>
    </source>
</evidence>
<dbReference type="AlphaFoldDB" id="A0A9P6QGL2"/>
<proteinExistence type="inferred from homology"/>
<evidence type="ECO:0000256" key="7">
    <source>
        <dbReference type="ARBA" id="ARBA00040047"/>
    </source>
</evidence>
<evidence type="ECO:0000256" key="8">
    <source>
        <dbReference type="ARBA" id="ARBA00042485"/>
    </source>
</evidence>
<reference evidence="10" key="1">
    <citation type="journal article" date="2020" name="Fungal Divers.">
        <title>Resolving the Mortierellaceae phylogeny through synthesis of multi-gene phylogenetics and phylogenomics.</title>
        <authorList>
            <person name="Vandepol N."/>
            <person name="Liber J."/>
            <person name="Desiro A."/>
            <person name="Na H."/>
            <person name="Kennedy M."/>
            <person name="Barry K."/>
            <person name="Grigoriev I.V."/>
            <person name="Miller A.N."/>
            <person name="O'Donnell K."/>
            <person name="Stajich J.E."/>
            <person name="Bonito G."/>
        </authorList>
    </citation>
    <scope>NUCLEOTIDE SEQUENCE</scope>
    <source>
        <strain evidence="10">KOD948</strain>
    </source>
</reference>
<dbReference type="Pfam" id="PF14938">
    <property type="entry name" value="SNAP"/>
    <property type="match status" value="1"/>
</dbReference>